<evidence type="ECO:0000256" key="2">
    <source>
        <dbReference type="SAM" id="Phobius"/>
    </source>
</evidence>
<dbReference type="Proteomes" id="UP000275385">
    <property type="component" value="Unassembled WGS sequence"/>
</dbReference>
<feature type="transmembrane region" description="Helical" evidence="2">
    <location>
        <begin position="152"/>
        <end position="173"/>
    </location>
</feature>
<keyword evidence="4" id="KW-1185">Reference proteome</keyword>
<feature type="region of interest" description="Disordered" evidence="1">
    <location>
        <begin position="229"/>
        <end position="252"/>
    </location>
</feature>
<evidence type="ECO:0000313" key="4">
    <source>
        <dbReference type="Proteomes" id="UP000275385"/>
    </source>
</evidence>
<comment type="caution">
    <text evidence="3">The sequence shown here is derived from an EMBL/GenBank/DDBJ whole genome shotgun (WGS) entry which is preliminary data.</text>
</comment>
<proteinExistence type="predicted"/>
<feature type="region of interest" description="Disordered" evidence="1">
    <location>
        <begin position="355"/>
        <end position="425"/>
    </location>
</feature>
<gene>
    <name evidence="3" type="ORF">DL546_009337</name>
</gene>
<keyword evidence="2" id="KW-0472">Membrane</keyword>
<feature type="transmembrane region" description="Helical" evidence="2">
    <location>
        <begin position="72"/>
        <end position="94"/>
    </location>
</feature>
<organism evidence="3 4">
    <name type="scientific">Coniochaeta pulveracea</name>
    <dbReference type="NCBI Taxonomy" id="177199"/>
    <lineage>
        <taxon>Eukaryota</taxon>
        <taxon>Fungi</taxon>
        <taxon>Dikarya</taxon>
        <taxon>Ascomycota</taxon>
        <taxon>Pezizomycotina</taxon>
        <taxon>Sordariomycetes</taxon>
        <taxon>Sordariomycetidae</taxon>
        <taxon>Coniochaetales</taxon>
        <taxon>Coniochaetaceae</taxon>
        <taxon>Coniochaeta</taxon>
    </lineage>
</organism>
<feature type="compositionally biased region" description="Low complexity" evidence="1">
    <location>
        <begin position="229"/>
        <end position="238"/>
    </location>
</feature>
<dbReference type="AlphaFoldDB" id="A0A420YLE7"/>
<accession>A0A420YLE7</accession>
<sequence length="425" mass="46979">MAWDLSSWLVLTRTFQMAAASVAGSMNGFLIAWITINKLGLAKNMVIMEFMICVLLIHSVFALVGARSKQASWLVCFLTCDVIFSGVDIALITVMARAGVPTHCAGLTRTDFEPEDHPENPHPGYSTVRFSNEAGDAKGELDRFCAFERTTYFIAVGLIFTFMLSIVLAVLAICRSHYTKNTRVTELLDSLERNKEKEQEQFSPLLATPTTLAPPPPLSEGIITRHTSVRSVSTSGHTNIPVPNPYRTTSVVSRRPVPNRALTSLSVISNHSIDGLVTRDSQLQGQDVRYSADAALVADGMQHQGPQQQQDYRPISHPAYSHQDTTRHGMPMLMEEEFNHQESALVADGMHHHRPMYQQQAQHQGQQPFTPPSTGDEESAALVSDGMRPTSTLPPYTPGRLRMPGHADEENSLRLSDYVKGEVRA</sequence>
<feature type="compositionally biased region" description="Basic and acidic residues" evidence="1">
    <location>
        <begin position="405"/>
        <end position="425"/>
    </location>
</feature>
<feature type="transmembrane region" description="Helical" evidence="2">
    <location>
        <begin position="46"/>
        <end position="66"/>
    </location>
</feature>
<dbReference type="OrthoDB" id="4940902at2759"/>
<evidence type="ECO:0000256" key="1">
    <source>
        <dbReference type="SAM" id="MobiDB-lite"/>
    </source>
</evidence>
<keyword evidence="2" id="KW-0812">Transmembrane</keyword>
<evidence type="ECO:0000313" key="3">
    <source>
        <dbReference type="EMBL" id="RKU48655.1"/>
    </source>
</evidence>
<dbReference type="EMBL" id="QVQW01000004">
    <property type="protein sequence ID" value="RKU48655.1"/>
    <property type="molecule type" value="Genomic_DNA"/>
</dbReference>
<protein>
    <submittedName>
        <fullName evidence="3">Uncharacterized protein</fullName>
    </submittedName>
</protein>
<feature type="compositionally biased region" description="Low complexity" evidence="1">
    <location>
        <begin position="358"/>
        <end position="367"/>
    </location>
</feature>
<keyword evidence="2" id="KW-1133">Transmembrane helix</keyword>
<name>A0A420YLE7_9PEZI</name>
<feature type="transmembrane region" description="Helical" evidence="2">
    <location>
        <begin position="15"/>
        <end position="34"/>
    </location>
</feature>
<reference evidence="3 4" key="1">
    <citation type="submission" date="2018-08" db="EMBL/GenBank/DDBJ databases">
        <title>Draft genome of the lignicolous fungus Coniochaeta pulveracea.</title>
        <authorList>
            <person name="Borstlap C.J."/>
            <person name="De Witt R.N."/>
            <person name="Botha A."/>
            <person name="Volschenk H."/>
        </authorList>
    </citation>
    <scope>NUCLEOTIDE SEQUENCE [LARGE SCALE GENOMIC DNA]</scope>
    <source>
        <strain evidence="3 4">CAB683</strain>
    </source>
</reference>